<organism evidence="3 4">
    <name type="scientific">Emiliania huxleyi (strain CCMP1516)</name>
    <dbReference type="NCBI Taxonomy" id="280463"/>
    <lineage>
        <taxon>Eukaryota</taxon>
        <taxon>Haptista</taxon>
        <taxon>Haptophyta</taxon>
        <taxon>Prymnesiophyceae</taxon>
        <taxon>Isochrysidales</taxon>
        <taxon>Noelaerhabdaceae</taxon>
        <taxon>Emiliania</taxon>
    </lineage>
</organism>
<evidence type="ECO:0000256" key="1">
    <source>
        <dbReference type="SAM" id="SignalP"/>
    </source>
</evidence>
<dbReference type="GO" id="GO:0005789">
    <property type="term" value="C:endoplasmic reticulum membrane"/>
    <property type="evidence" value="ECO:0007669"/>
    <property type="project" value="TreeGrafter"/>
</dbReference>
<evidence type="ECO:0000313" key="3">
    <source>
        <dbReference type="EnsemblProtists" id="EOD39823"/>
    </source>
</evidence>
<dbReference type="GO" id="GO:0005794">
    <property type="term" value="C:Golgi apparatus"/>
    <property type="evidence" value="ECO:0007669"/>
    <property type="project" value="TreeGrafter"/>
</dbReference>
<feature type="signal peptide" evidence="1">
    <location>
        <begin position="1"/>
        <end position="19"/>
    </location>
</feature>
<dbReference type="GO" id="GO:0006888">
    <property type="term" value="P:endoplasmic reticulum to Golgi vesicle-mediated transport"/>
    <property type="evidence" value="ECO:0007669"/>
    <property type="project" value="TreeGrafter"/>
</dbReference>
<dbReference type="Gene3D" id="3.40.50.150">
    <property type="entry name" value="Vaccinia Virus protein VP39"/>
    <property type="match status" value="1"/>
</dbReference>
<dbReference type="GO" id="GO:0005886">
    <property type="term" value="C:plasma membrane"/>
    <property type="evidence" value="ECO:0007669"/>
    <property type="project" value="TreeGrafter"/>
</dbReference>
<dbReference type="PaxDb" id="2903-EOD39823"/>
<dbReference type="PANTHER" id="PTHR34009:SF2">
    <property type="entry name" value="PROTEIN STAR"/>
    <property type="match status" value="1"/>
</dbReference>
<name>A0A0D3KVN8_EMIH1</name>
<dbReference type="HOGENOM" id="CLU_680490_0_0_1"/>
<dbReference type="KEGG" id="ehx:EMIHUDRAFT_108819"/>
<dbReference type="eggNOG" id="ENOG502RZ16">
    <property type="taxonomic scope" value="Eukaryota"/>
</dbReference>
<feature type="chain" id="PRO_5044200663" description="Methyltransferase FkbM domain-containing protein" evidence="1">
    <location>
        <begin position="20"/>
        <end position="405"/>
    </location>
</feature>
<dbReference type="InterPro" id="IPR006342">
    <property type="entry name" value="FkbM_mtfrase"/>
</dbReference>
<dbReference type="RefSeq" id="XP_005792252.1">
    <property type="nucleotide sequence ID" value="XM_005792195.1"/>
</dbReference>
<dbReference type="GO" id="GO:0031902">
    <property type="term" value="C:late endosome membrane"/>
    <property type="evidence" value="ECO:0007669"/>
    <property type="project" value="TreeGrafter"/>
</dbReference>
<dbReference type="EnsemblProtists" id="EOD39823">
    <property type="protein sequence ID" value="EOD39823"/>
    <property type="gene ID" value="EMIHUDRAFT_108819"/>
</dbReference>
<dbReference type="Pfam" id="PF05050">
    <property type="entry name" value="Methyltransf_21"/>
    <property type="match status" value="1"/>
</dbReference>
<keyword evidence="4" id="KW-1185">Reference proteome</keyword>
<dbReference type="PANTHER" id="PTHR34009">
    <property type="entry name" value="PROTEIN STAR"/>
    <property type="match status" value="1"/>
</dbReference>
<dbReference type="InterPro" id="IPR029063">
    <property type="entry name" value="SAM-dependent_MTases_sf"/>
</dbReference>
<sequence>MSALYTLLLSASIVEDTDVACIPAHKADCVGRCLTGGKQRGCMDPPPVPGQCSFPRKQAVDLCARWPRCSAVNCAASRLDCQARGYGHSTLLSFGDADLFMPRRAASALAAQNLSSVVCTARLLREPKASVYAGGVQALSCSSLECTLAPAPQRRLQQAEQRLRRLSLRKVLVEADPDAPLLLYAPVAAASASVVVAPDVSAPAHERTAYESDFAKHYFLADAHHIYRTYFAQKRDRFFIEVGGLNGAADGSNSLFFERHLGWRGLMVEASPLNFAGLFTRRPLAWRLEAALGASTQTLSFSGHGCCGKVIGGAGGDSYRVRAVPIGRVLKAMGVARVDFWSLDVEGAELSVLEGMDWAIHVSVFLIESVNEQIRSLLRAQGFDHAAYSGPSRLNEIWVNRNGVP</sequence>
<reference evidence="3" key="2">
    <citation type="submission" date="2024-10" db="UniProtKB">
        <authorList>
            <consortium name="EnsemblProtists"/>
        </authorList>
    </citation>
    <scope>IDENTIFICATION</scope>
</reference>
<dbReference type="SUPFAM" id="SSF53335">
    <property type="entry name" value="S-adenosyl-L-methionine-dependent methyltransferases"/>
    <property type="match status" value="1"/>
</dbReference>
<dbReference type="Proteomes" id="UP000013827">
    <property type="component" value="Unassembled WGS sequence"/>
</dbReference>
<feature type="domain" description="Methyltransferase FkbM" evidence="2">
    <location>
        <begin position="247"/>
        <end position="383"/>
    </location>
</feature>
<evidence type="ECO:0000313" key="4">
    <source>
        <dbReference type="Proteomes" id="UP000013827"/>
    </source>
</evidence>
<dbReference type="GeneID" id="17285094"/>
<dbReference type="InterPro" id="IPR053202">
    <property type="entry name" value="EGF_Rcpt_Signaling_Reg"/>
</dbReference>
<proteinExistence type="predicted"/>
<protein>
    <recommendedName>
        <fullName evidence="2">Methyltransferase FkbM domain-containing protein</fullName>
    </recommendedName>
</protein>
<reference evidence="4" key="1">
    <citation type="journal article" date="2013" name="Nature">
        <title>Pan genome of the phytoplankton Emiliania underpins its global distribution.</title>
        <authorList>
            <person name="Read B.A."/>
            <person name="Kegel J."/>
            <person name="Klute M.J."/>
            <person name="Kuo A."/>
            <person name="Lefebvre S.C."/>
            <person name="Maumus F."/>
            <person name="Mayer C."/>
            <person name="Miller J."/>
            <person name="Monier A."/>
            <person name="Salamov A."/>
            <person name="Young J."/>
            <person name="Aguilar M."/>
            <person name="Claverie J.M."/>
            <person name="Frickenhaus S."/>
            <person name="Gonzalez K."/>
            <person name="Herman E.K."/>
            <person name="Lin Y.C."/>
            <person name="Napier J."/>
            <person name="Ogata H."/>
            <person name="Sarno A.F."/>
            <person name="Shmutz J."/>
            <person name="Schroeder D."/>
            <person name="de Vargas C."/>
            <person name="Verret F."/>
            <person name="von Dassow P."/>
            <person name="Valentin K."/>
            <person name="Van de Peer Y."/>
            <person name="Wheeler G."/>
            <person name="Dacks J.B."/>
            <person name="Delwiche C.F."/>
            <person name="Dyhrman S.T."/>
            <person name="Glockner G."/>
            <person name="John U."/>
            <person name="Richards T."/>
            <person name="Worden A.Z."/>
            <person name="Zhang X."/>
            <person name="Grigoriev I.V."/>
            <person name="Allen A.E."/>
            <person name="Bidle K."/>
            <person name="Borodovsky M."/>
            <person name="Bowler C."/>
            <person name="Brownlee C."/>
            <person name="Cock J.M."/>
            <person name="Elias M."/>
            <person name="Gladyshev V.N."/>
            <person name="Groth M."/>
            <person name="Guda C."/>
            <person name="Hadaegh A."/>
            <person name="Iglesias-Rodriguez M.D."/>
            <person name="Jenkins J."/>
            <person name="Jones B.M."/>
            <person name="Lawson T."/>
            <person name="Leese F."/>
            <person name="Lindquist E."/>
            <person name="Lobanov A."/>
            <person name="Lomsadze A."/>
            <person name="Malik S.B."/>
            <person name="Marsh M.E."/>
            <person name="Mackinder L."/>
            <person name="Mock T."/>
            <person name="Mueller-Roeber B."/>
            <person name="Pagarete A."/>
            <person name="Parker M."/>
            <person name="Probert I."/>
            <person name="Quesneville H."/>
            <person name="Raines C."/>
            <person name="Rensing S.A."/>
            <person name="Riano-Pachon D.M."/>
            <person name="Richier S."/>
            <person name="Rokitta S."/>
            <person name="Shiraiwa Y."/>
            <person name="Soanes D.M."/>
            <person name="van der Giezen M."/>
            <person name="Wahlund T.M."/>
            <person name="Williams B."/>
            <person name="Wilson W."/>
            <person name="Wolfe G."/>
            <person name="Wurch L.L."/>
        </authorList>
    </citation>
    <scope>NUCLEOTIDE SEQUENCE</scope>
</reference>
<dbReference type="GO" id="GO:0016197">
    <property type="term" value="P:endosomal transport"/>
    <property type="evidence" value="ECO:0007669"/>
    <property type="project" value="TreeGrafter"/>
</dbReference>
<accession>A0A0D3KVN8</accession>
<keyword evidence="1" id="KW-0732">Signal</keyword>
<dbReference type="AlphaFoldDB" id="A0A0D3KVN8"/>
<evidence type="ECO:0000259" key="2">
    <source>
        <dbReference type="Pfam" id="PF05050"/>
    </source>
</evidence>